<dbReference type="Gene3D" id="1.10.357.10">
    <property type="entry name" value="Tetracycline Repressor, domain 2"/>
    <property type="match status" value="1"/>
</dbReference>
<feature type="domain" description="HTH tetR-type" evidence="3">
    <location>
        <begin position="24"/>
        <end position="84"/>
    </location>
</feature>
<keyword evidence="1 2" id="KW-0238">DNA-binding</keyword>
<dbReference type="PROSITE" id="PS50977">
    <property type="entry name" value="HTH_TETR_2"/>
    <property type="match status" value="1"/>
</dbReference>
<reference evidence="5" key="1">
    <citation type="journal article" date="2019" name="Int. J. Syst. Evol. Microbiol.">
        <title>The Global Catalogue of Microorganisms (GCM) 10K type strain sequencing project: providing services to taxonomists for standard genome sequencing and annotation.</title>
        <authorList>
            <consortium name="The Broad Institute Genomics Platform"/>
            <consortium name="The Broad Institute Genome Sequencing Center for Infectious Disease"/>
            <person name="Wu L."/>
            <person name="Ma J."/>
        </authorList>
    </citation>
    <scope>NUCLEOTIDE SEQUENCE [LARGE SCALE GENOMIC DNA]</scope>
    <source>
        <strain evidence="5">CCUG 61485</strain>
    </source>
</reference>
<dbReference type="SUPFAM" id="SSF46689">
    <property type="entry name" value="Homeodomain-like"/>
    <property type="match status" value="1"/>
</dbReference>
<feature type="DNA-binding region" description="H-T-H motif" evidence="2">
    <location>
        <begin position="47"/>
        <end position="66"/>
    </location>
</feature>
<dbReference type="InterPro" id="IPR009057">
    <property type="entry name" value="Homeodomain-like_sf"/>
</dbReference>
<evidence type="ECO:0000259" key="3">
    <source>
        <dbReference type="PROSITE" id="PS50977"/>
    </source>
</evidence>
<gene>
    <name evidence="4" type="ORF">ACFQ39_11395</name>
</gene>
<evidence type="ECO:0000256" key="1">
    <source>
        <dbReference type="ARBA" id="ARBA00023125"/>
    </source>
</evidence>
<comment type="caution">
    <text evidence="4">The sequence shown here is derived from an EMBL/GenBank/DDBJ whole genome shotgun (WGS) entry which is preliminary data.</text>
</comment>
<accession>A0ABW3Y552</accession>
<dbReference type="EMBL" id="JBHTMY010000003">
    <property type="protein sequence ID" value="MFD1316222.1"/>
    <property type="molecule type" value="Genomic_DNA"/>
</dbReference>
<dbReference type="RefSeq" id="WP_377179032.1">
    <property type="nucleotide sequence ID" value="NZ_JBHTMY010000003.1"/>
</dbReference>
<dbReference type="InterPro" id="IPR001647">
    <property type="entry name" value="HTH_TetR"/>
</dbReference>
<evidence type="ECO:0000256" key="2">
    <source>
        <dbReference type="PROSITE-ProRule" id="PRU00335"/>
    </source>
</evidence>
<protein>
    <submittedName>
        <fullName evidence="4">TetR/AcrR family transcriptional regulator</fullName>
    </submittedName>
</protein>
<sequence>MDNLLSSIKLSVPDKIYLKDPESSELGKRIIENSILLMNEIGFDNFTFKKLGLKIGSNESSIYRYFESKHKLLVYLSARYWAWIEYQLVFETHNISNSEEKLRKAIHIVTRSVEEDISYSHINEILLHNIIVNENSKSFLTKEVDNENKEGYFAVHKRLVSRLKDVILSVSPKYPYPTSLASTIIEGGLHQHFLKDHFKSMTDCDKSDTPTNFFTDLTFYTLKSYQNV</sequence>
<name>A0ABW3Y552_9FLAO</name>
<evidence type="ECO:0000313" key="5">
    <source>
        <dbReference type="Proteomes" id="UP001597201"/>
    </source>
</evidence>
<proteinExistence type="predicted"/>
<dbReference type="Proteomes" id="UP001597201">
    <property type="component" value="Unassembled WGS sequence"/>
</dbReference>
<evidence type="ECO:0000313" key="4">
    <source>
        <dbReference type="EMBL" id="MFD1316222.1"/>
    </source>
</evidence>
<organism evidence="4 5">
    <name type="scientific">Namhaeicola litoreus</name>
    <dbReference type="NCBI Taxonomy" id="1052145"/>
    <lineage>
        <taxon>Bacteria</taxon>
        <taxon>Pseudomonadati</taxon>
        <taxon>Bacteroidota</taxon>
        <taxon>Flavobacteriia</taxon>
        <taxon>Flavobacteriales</taxon>
        <taxon>Flavobacteriaceae</taxon>
        <taxon>Namhaeicola</taxon>
    </lineage>
</organism>
<dbReference type="Pfam" id="PF00440">
    <property type="entry name" value="TetR_N"/>
    <property type="match status" value="1"/>
</dbReference>
<keyword evidence="5" id="KW-1185">Reference proteome</keyword>